<sequence length="36" mass="4189">MAESWSIIKKPLLFEILDSVTNYRGGLFQFIDNDNI</sequence>
<gene>
    <name evidence="1" type="ORF">Q644_10445</name>
</gene>
<evidence type="ECO:0000313" key="1">
    <source>
        <dbReference type="EMBL" id="ERL99544.1"/>
    </source>
</evidence>
<reference evidence="1 2" key="1">
    <citation type="journal article" date="2014" name="FEMS Microbiol. Lett.">
        <title>Genome sequencing analysis reveals virulence-related gene content of Ochrobactrum intermedium strain 229E, a urease-positive strain isolated from the human gastric niche.</title>
        <authorList>
            <person name="Kulkarni G.J."/>
            <person name="Shetty S."/>
            <person name="Dharne M.S."/>
            <person name="Shouche Y.S."/>
        </authorList>
    </citation>
    <scope>NUCLEOTIDE SEQUENCE [LARGE SCALE GENOMIC DNA]</scope>
    <source>
        <strain evidence="1 2">229E</strain>
    </source>
</reference>
<organism evidence="1 2">
    <name type="scientific">Brucella intermedia 229E</name>
    <dbReference type="NCBI Taxonomy" id="1337887"/>
    <lineage>
        <taxon>Bacteria</taxon>
        <taxon>Pseudomonadati</taxon>
        <taxon>Pseudomonadota</taxon>
        <taxon>Alphaproteobacteria</taxon>
        <taxon>Hyphomicrobiales</taxon>
        <taxon>Brucellaceae</taxon>
        <taxon>Brucella/Ochrobactrum group</taxon>
        <taxon>Brucella</taxon>
    </lineage>
</organism>
<proteinExistence type="predicted"/>
<dbReference type="EMBL" id="ASXJ01000377">
    <property type="protein sequence ID" value="ERL99544.1"/>
    <property type="molecule type" value="Genomic_DNA"/>
</dbReference>
<name>U4V0N6_9HYPH</name>
<protein>
    <submittedName>
        <fullName evidence="1">Uncharacterized protein</fullName>
    </submittedName>
</protein>
<comment type="caution">
    <text evidence="1">The sequence shown here is derived from an EMBL/GenBank/DDBJ whole genome shotgun (WGS) entry which is preliminary data.</text>
</comment>
<dbReference type="Proteomes" id="UP000016842">
    <property type="component" value="Unassembled WGS sequence"/>
</dbReference>
<evidence type="ECO:0000313" key="2">
    <source>
        <dbReference type="Proteomes" id="UP000016842"/>
    </source>
</evidence>
<accession>U4V0N6</accession>
<dbReference type="PATRIC" id="fig|1337887.3.peg.5570"/>
<dbReference type="AlphaFoldDB" id="U4V0N6"/>